<name>A0A2K2D207_BRADI</name>
<dbReference type="AlphaFoldDB" id="A0A2K2D207"/>
<dbReference type="Proteomes" id="UP000008810">
    <property type="component" value="Chromosome 3"/>
</dbReference>
<accession>A0A2K2D207</accession>
<protein>
    <submittedName>
        <fullName evidence="2 3">Uncharacterized protein</fullName>
    </submittedName>
</protein>
<feature type="region of interest" description="Disordered" evidence="1">
    <location>
        <begin position="1"/>
        <end position="53"/>
    </location>
</feature>
<feature type="region of interest" description="Disordered" evidence="1">
    <location>
        <begin position="65"/>
        <end position="84"/>
    </location>
</feature>
<dbReference type="EnsemblPlants" id="PNT68309">
    <property type="protein sequence ID" value="PNT68309"/>
    <property type="gene ID" value="BRADI_3g38514v3"/>
</dbReference>
<evidence type="ECO:0000313" key="3">
    <source>
        <dbReference type="EnsemblPlants" id="PNT68309"/>
    </source>
</evidence>
<dbReference type="Gramene" id="PNT68310">
    <property type="protein sequence ID" value="PNT68310"/>
    <property type="gene ID" value="BRADI_3g38514v3"/>
</dbReference>
<keyword evidence="4" id="KW-1185">Reference proteome</keyword>
<dbReference type="EMBL" id="CM000882">
    <property type="protein sequence ID" value="PNT68309.1"/>
    <property type="molecule type" value="Genomic_DNA"/>
</dbReference>
<sequence>MDGEVSSSQGGRRRASQAAAGESSSGGRGHRRPPVAASDGSSRESACRSPPAGLRRRLSLGICQSRRQARHRHGGSSVEDHAGTDAPPCGFLASPLPPSHPRLFPAPRVHPRILDNIHARRCREEVAQHCHWKLRHRRLANLIGYCCNWDECLLVVESMRYHCKLYSSRPILSVSDLSKYECIYILKVSRYM</sequence>
<dbReference type="InParanoid" id="A0A2K2D207"/>
<reference evidence="2 3" key="1">
    <citation type="journal article" date="2010" name="Nature">
        <title>Genome sequencing and analysis of the model grass Brachypodium distachyon.</title>
        <authorList>
            <consortium name="International Brachypodium Initiative"/>
        </authorList>
    </citation>
    <scope>NUCLEOTIDE SEQUENCE [LARGE SCALE GENOMIC DNA]</scope>
    <source>
        <strain evidence="2 3">Bd21</strain>
    </source>
</reference>
<evidence type="ECO:0000256" key="1">
    <source>
        <dbReference type="SAM" id="MobiDB-lite"/>
    </source>
</evidence>
<dbReference type="ExpressionAtlas" id="A0A2K2D207">
    <property type="expression patterns" value="baseline and differential"/>
</dbReference>
<proteinExistence type="predicted"/>
<reference evidence="3" key="3">
    <citation type="submission" date="2018-08" db="UniProtKB">
        <authorList>
            <consortium name="EnsemblPlants"/>
        </authorList>
    </citation>
    <scope>IDENTIFICATION</scope>
    <source>
        <strain evidence="3">cv. Bd21</strain>
    </source>
</reference>
<feature type="compositionally biased region" description="Low complexity" evidence="1">
    <location>
        <begin position="1"/>
        <end position="25"/>
    </location>
</feature>
<dbReference type="EMBL" id="CM000882">
    <property type="protein sequence ID" value="PNT68310.1"/>
    <property type="molecule type" value="Genomic_DNA"/>
</dbReference>
<evidence type="ECO:0000313" key="4">
    <source>
        <dbReference type="Proteomes" id="UP000008810"/>
    </source>
</evidence>
<organism evidence="2">
    <name type="scientific">Brachypodium distachyon</name>
    <name type="common">Purple false brome</name>
    <name type="synonym">Trachynia distachya</name>
    <dbReference type="NCBI Taxonomy" id="15368"/>
    <lineage>
        <taxon>Eukaryota</taxon>
        <taxon>Viridiplantae</taxon>
        <taxon>Streptophyta</taxon>
        <taxon>Embryophyta</taxon>
        <taxon>Tracheophyta</taxon>
        <taxon>Spermatophyta</taxon>
        <taxon>Magnoliopsida</taxon>
        <taxon>Liliopsida</taxon>
        <taxon>Poales</taxon>
        <taxon>Poaceae</taxon>
        <taxon>BOP clade</taxon>
        <taxon>Pooideae</taxon>
        <taxon>Stipodae</taxon>
        <taxon>Brachypodieae</taxon>
        <taxon>Brachypodium</taxon>
    </lineage>
</organism>
<evidence type="ECO:0000313" key="2">
    <source>
        <dbReference type="EMBL" id="PNT68310.1"/>
    </source>
</evidence>
<reference evidence="2" key="2">
    <citation type="submission" date="2017-06" db="EMBL/GenBank/DDBJ databases">
        <title>WGS assembly of Brachypodium distachyon.</title>
        <authorList>
            <consortium name="The International Brachypodium Initiative"/>
            <person name="Lucas S."/>
            <person name="Harmon-Smith M."/>
            <person name="Lail K."/>
            <person name="Tice H."/>
            <person name="Grimwood J."/>
            <person name="Bruce D."/>
            <person name="Barry K."/>
            <person name="Shu S."/>
            <person name="Lindquist E."/>
            <person name="Wang M."/>
            <person name="Pitluck S."/>
            <person name="Vogel J.P."/>
            <person name="Garvin D.F."/>
            <person name="Mockler T.C."/>
            <person name="Schmutz J."/>
            <person name="Rokhsar D."/>
            <person name="Bevan M.W."/>
        </authorList>
    </citation>
    <scope>NUCLEOTIDE SEQUENCE</scope>
    <source>
        <strain evidence="2">Bd21</strain>
    </source>
</reference>
<dbReference type="EnsemblPlants" id="PNT68310">
    <property type="protein sequence ID" value="PNT68310"/>
    <property type="gene ID" value="BRADI_3g38514v3"/>
</dbReference>
<dbReference type="Gramene" id="PNT68309">
    <property type="protein sequence ID" value="PNT68309"/>
    <property type="gene ID" value="BRADI_3g38514v3"/>
</dbReference>
<gene>
    <name evidence="2" type="ORF">BRADI_3g38514v3</name>
</gene>